<comment type="cofactor">
    <cofactor evidence="1">
        <name>FAD</name>
        <dbReference type="ChEBI" id="CHEBI:57692"/>
    </cofactor>
</comment>
<dbReference type="InterPro" id="IPR000172">
    <property type="entry name" value="GMC_OxRdtase_N"/>
</dbReference>
<organism evidence="8 9">
    <name type="scientific">Pigmentiphaga soli</name>
    <dbReference type="NCBI Taxonomy" id="1007095"/>
    <lineage>
        <taxon>Bacteria</taxon>
        <taxon>Pseudomonadati</taxon>
        <taxon>Pseudomonadota</taxon>
        <taxon>Betaproteobacteria</taxon>
        <taxon>Burkholderiales</taxon>
        <taxon>Alcaligenaceae</taxon>
        <taxon>Pigmentiphaga</taxon>
    </lineage>
</organism>
<comment type="similarity">
    <text evidence="2 5">Belongs to the GMC oxidoreductase family.</text>
</comment>
<sequence>MSRYDYIIVGGGTAGCILANRLSASGRHTVLVLEAGGDPASPWIGIPAGFSKLLTNPTYNWNFRTAPEPNTNGRAIAVPRGKGLGGSSLINGMIYVRGQPRDYDAWAETGAAGWTFADIRPYFQRIERRAGIPGPAAGGRADAGQGAVHVMAVRERFPLTSAYIEAARQAGLPYNEDYNGPTQEGVGYYQVTQNNGRRCSAYDAYLKPALRRANLRVERFARVSRLEFEGGKCVGASYVQRGRERRASAAREVIVAAGTIQSPQLLELSGIGDPALLNRLGVAVRHALPGVGENYVDHFATRLNWRVRNTVTLNEMTRGWRLALAVMRYAARRRGILTLGTGLVNTFVKTRPELESADAQFFVVHASYANAAERILDRWPGMTIGVSQLRPESSGSIHSASADIGQQPEIRPNFLDAQVDRDCIVGAMRMARHIMSQPAMAPFCIEETSPGPEVRSDAQWLEFARGNGQTIYHPIGTCSMGTGGRAVVDAGLRVHGVPGLRVVDASVIPRMVSGNIQAAVMVVAEKAADMILEDARA</sequence>
<dbReference type="SUPFAM" id="SSF51905">
    <property type="entry name" value="FAD/NAD(P)-binding domain"/>
    <property type="match status" value="1"/>
</dbReference>
<dbReference type="Pfam" id="PF05199">
    <property type="entry name" value="GMC_oxred_C"/>
    <property type="match status" value="1"/>
</dbReference>
<dbReference type="Gene3D" id="3.50.50.60">
    <property type="entry name" value="FAD/NAD(P)-binding domain"/>
    <property type="match status" value="1"/>
</dbReference>
<evidence type="ECO:0000313" key="9">
    <source>
        <dbReference type="Proteomes" id="UP001501671"/>
    </source>
</evidence>
<evidence type="ECO:0000259" key="7">
    <source>
        <dbReference type="PROSITE" id="PS00624"/>
    </source>
</evidence>
<evidence type="ECO:0000259" key="6">
    <source>
        <dbReference type="PROSITE" id="PS00623"/>
    </source>
</evidence>
<accession>A0ABP8HJG4</accession>
<gene>
    <name evidence="8" type="ORF">GCM10023144_39530</name>
</gene>
<dbReference type="Proteomes" id="UP001501671">
    <property type="component" value="Unassembled WGS sequence"/>
</dbReference>
<dbReference type="InterPro" id="IPR036188">
    <property type="entry name" value="FAD/NAD-bd_sf"/>
</dbReference>
<dbReference type="PANTHER" id="PTHR11552:SF147">
    <property type="entry name" value="CHOLINE DEHYDROGENASE, MITOCHONDRIAL"/>
    <property type="match status" value="1"/>
</dbReference>
<feature type="domain" description="Glucose-methanol-choline oxidoreductase N-terminal" evidence="7">
    <location>
        <begin position="258"/>
        <end position="272"/>
    </location>
</feature>
<evidence type="ECO:0000256" key="4">
    <source>
        <dbReference type="ARBA" id="ARBA00022827"/>
    </source>
</evidence>
<keyword evidence="4 5" id="KW-0274">FAD</keyword>
<keyword evidence="3 5" id="KW-0285">Flavoprotein</keyword>
<dbReference type="RefSeq" id="WP_345251617.1">
    <property type="nucleotide sequence ID" value="NZ_BAABFO010000024.1"/>
</dbReference>
<dbReference type="Gene3D" id="3.30.560.10">
    <property type="entry name" value="Glucose Oxidase, domain 3"/>
    <property type="match status" value="1"/>
</dbReference>
<evidence type="ECO:0000313" key="8">
    <source>
        <dbReference type="EMBL" id="GAA4340169.1"/>
    </source>
</evidence>
<evidence type="ECO:0000256" key="1">
    <source>
        <dbReference type="ARBA" id="ARBA00001974"/>
    </source>
</evidence>
<evidence type="ECO:0000256" key="2">
    <source>
        <dbReference type="ARBA" id="ARBA00010790"/>
    </source>
</evidence>
<comment type="caution">
    <text evidence="8">The sequence shown here is derived from an EMBL/GenBank/DDBJ whole genome shotgun (WGS) entry which is preliminary data.</text>
</comment>
<dbReference type="PANTHER" id="PTHR11552">
    <property type="entry name" value="GLUCOSE-METHANOL-CHOLINE GMC OXIDOREDUCTASE"/>
    <property type="match status" value="1"/>
</dbReference>
<dbReference type="PROSITE" id="PS51257">
    <property type="entry name" value="PROKAR_LIPOPROTEIN"/>
    <property type="match status" value="1"/>
</dbReference>
<name>A0ABP8HJG4_9BURK</name>
<dbReference type="Pfam" id="PF00732">
    <property type="entry name" value="GMC_oxred_N"/>
    <property type="match status" value="1"/>
</dbReference>
<proteinExistence type="inferred from homology"/>
<dbReference type="EMBL" id="BAABFO010000024">
    <property type="protein sequence ID" value="GAA4340169.1"/>
    <property type="molecule type" value="Genomic_DNA"/>
</dbReference>
<dbReference type="PROSITE" id="PS00623">
    <property type="entry name" value="GMC_OXRED_1"/>
    <property type="match status" value="1"/>
</dbReference>
<protein>
    <submittedName>
        <fullName evidence="8">Choline dehydrogenase</fullName>
    </submittedName>
</protein>
<feature type="domain" description="Glucose-methanol-choline oxidoreductase N-terminal" evidence="6">
    <location>
        <begin position="81"/>
        <end position="104"/>
    </location>
</feature>
<dbReference type="InterPro" id="IPR012132">
    <property type="entry name" value="GMC_OxRdtase"/>
</dbReference>
<dbReference type="PIRSF" id="PIRSF000137">
    <property type="entry name" value="Alcohol_oxidase"/>
    <property type="match status" value="1"/>
</dbReference>
<keyword evidence="9" id="KW-1185">Reference proteome</keyword>
<reference evidence="9" key="1">
    <citation type="journal article" date="2019" name="Int. J. Syst. Evol. Microbiol.">
        <title>The Global Catalogue of Microorganisms (GCM) 10K type strain sequencing project: providing services to taxonomists for standard genome sequencing and annotation.</title>
        <authorList>
            <consortium name="The Broad Institute Genomics Platform"/>
            <consortium name="The Broad Institute Genome Sequencing Center for Infectious Disease"/>
            <person name="Wu L."/>
            <person name="Ma J."/>
        </authorList>
    </citation>
    <scope>NUCLEOTIDE SEQUENCE [LARGE SCALE GENOMIC DNA]</scope>
    <source>
        <strain evidence="9">JCM 17666</strain>
    </source>
</reference>
<dbReference type="PROSITE" id="PS00624">
    <property type="entry name" value="GMC_OXRED_2"/>
    <property type="match status" value="1"/>
</dbReference>
<evidence type="ECO:0000256" key="5">
    <source>
        <dbReference type="RuleBase" id="RU003968"/>
    </source>
</evidence>
<dbReference type="InterPro" id="IPR007867">
    <property type="entry name" value="GMC_OxRtase_C"/>
</dbReference>
<evidence type="ECO:0000256" key="3">
    <source>
        <dbReference type="ARBA" id="ARBA00022630"/>
    </source>
</evidence>
<dbReference type="SUPFAM" id="SSF54373">
    <property type="entry name" value="FAD-linked reductases, C-terminal domain"/>
    <property type="match status" value="1"/>
</dbReference>